<reference evidence="16" key="1">
    <citation type="submission" date="2016-12" db="EMBL/GenBank/DDBJ databases">
        <title>Multiple viral infections in Agaricus bisporus - Characterisation of 18 unique RNA viruses and 8 ORFans identified by deep sequencing.</title>
        <authorList>
            <person name="Deakin G."/>
            <person name="Dobbs E."/>
            <person name="Jones I.M."/>
            <person name="Grogan H.M."/>
            <person name="Burton K.S."/>
        </authorList>
    </citation>
    <scope>NUCLEOTIDE SEQUENCE</scope>
    <source>
        <strain evidence="16">AbV11-003</strain>
    </source>
</reference>
<keyword evidence="17" id="KW-1185">Reference proteome</keyword>
<evidence type="ECO:0000256" key="13">
    <source>
        <dbReference type="SAM" id="Phobius"/>
    </source>
</evidence>
<keyword evidence="4" id="KW-0808">Transferase</keyword>
<dbReference type="GO" id="GO:0006351">
    <property type="term" value="P:DNA-templated transcription"/>
    <property type="evidence" value="ECO:0007669"/>
    <property type="project" value="InterPro"/>
</dbReference>
<dbReference type="SMART" id="SM00487">
    <property type="entry name" value="DEXDc"/>
    <property type="match status" value="1"/>
</dbReference>
<feature type="transmembrane region" description="Helical" evidence="13">
    <location>
        <begin position="228"/>
        <end position="248"/>
    </location>
</feature>
<name>A0AAC9M4Q6_9VIRU</name>
<dbReference type="InterPro" id="IPR011545">
    <property type="entry name" value="DEAD/DEAH_box_helicase_dom"/>
</dbReference>
<dbReference type="InterPro" id="IPR001205">
    <property type="entry name" value="RNA-dir_pol_C"/>
</dbReference>
<dbReference type="SUPFAM" id="SSF52540">
    <property type="entry name" value="P-loop containing nucleoside triphosphate hydrolases"/>
    <property type="match status" value="1"/>
</dbReference>
<evidence type="ECO:0000256" key="3">
    <source>
        <dbReference type="ARBA" id="ARBA00022484"/>
    </source>
</evidence>
<dbReference type="Gene3D" id="3.30.70.270">
    <property type="match status" value="1"/>
</dbReference>
<evidence type="ECO:0000256" key="8">
    <source>
        <dbReference type="ARBA" id="ARBA00022806"/>
    </source>
</evidence>
<dbReference type="Gene3D" id="3.40.50.300">
    <property type="entry name" value="P-loop containing nucleotide triphosphate hydrolases"/>
    <property type="match status" value="2"/>
</dbReference>
<dbReference type="PANTHER" id="PTHR18934:SF99">
    <property type="entry name" value="ATP-DEPENDENT RNA HELICASE DHX37-RELATED"/>
    <property type="match status" value="1"/>
</dbReference>
<keyword evidence="10" id="KW-0946">Virion</keyword>
<accession>A0AAC9M4Q6</accession>
<evidence type="ECO:0000256" key="7">
    <source>
        <dbReference type="ARBA" id="ARBA00022801"/>
    </source>
</evidence>
<evidence type="ECO:0000256" key="11">
    <source>
        <dbReference type="ARBA" id="ARBA00022953"/>
    </source>
</evidence>
<evidence type="ECO:0000256" key="9">
    <source>
        <dbReference type="ARBA" id="ARBA00022840"/>
    </source>
</evidence>
<feature type="transmembrane region" description="Helical" evidence="13">
    <location>
        <begin position="316"/>
        <end position="336"/>
    </location>
</feature>
<evidence type="ECO:0000256" key="10">
    <source>
        <dbReference type="ARBA" id="ARBA00022844"/>
    </source>
</evidence>
<evidence type="ECO:0000256" key="4">
    <source>
        <dbReference type="ARBA" id="ARBA00022679"/>
    </source>
</evidence>
<sequence length="1690" mass="192902">MEYFAKRIAEIRTVAGAALTVVQKPSEKTEMSLPGSWLEAYDEERFDFYEFLNMLMWTIAPPLVSGMRIGFAIAMIWLFALLLYVIIVTFSLAVPASFVWVLTSLFGMGGAFKLAVLFVLVLLVFVIVVKLIVSYLWVYTVEFLLMAVESKYPQFLASIRKYNAQLLSDLQHRNLLGLIYPPKMVVGYINGEEILWDELPALVQGLTSTIEVFSILSFMKYAPKPFSFVRELISVIIILLVWNFHLWVWVIKTFTKRGVFMIKCALILTMITLTTDFAITSWLWSVTKFSMYTTWSVLKIFRYNKSWKNFKAFCRLWFLVICLRVYILFCSAKLLVHRHRGNGKSFNKSLSRFRAVYNQTLMDFGHAIDSMALPDFIRTFRDNIDAESIQESQDLLSTLGWPTSVNVTAPDFSSEKWGEYRKYALASFDFEAGIPRARFYVEKELQSLRELAPMYMHSFQYATWQNELDTTARYFTEQDYKYPDLGVDEAWQLLWPIFKDSKLTPFSYIVSRWEKRYGLGPFWRDFDKKRPRKLPRFKAIKMMGGFANFVKTWAKTFYYSPAIVPTAGVSVKSEALPPKKWMADRLRTIISAPLSHYILSTVFNYGPNHNFKYWYTPIKVGLPLNGINLSKLFEQHASYSNHFAGDFSQFDSTVQQKVLDLVKAIRKKGFEAHRDYKKICHLIDINYKGLFNNSPLAFTSTGKIYDKKTGLSTGHSSTSMDNSVAIVVIYLMLWKDITGLSAHQFRHFNKLSCYGDDHILSFLSTAPTAWTKFNFIKTCAKWGLSLRDEAPKARGLDGIEFLSKFARQPTTTDRQEMEAAGVPVPTLVVAHNPAKLIGKATAPIKNAAWEYRLKRVISYLDLCAHHKDIYTELATHARFLNGKVKQKRVVPTYEDILRKWYDPKTVQKIDDESFETPPEHDDNVILSYGNESLIDQMFHALSIIPDLLNPVIYNQGYVDWAISRLGRRLSWPIHLIRVANDCTSVAHVQAIGRRTPYEWLVVNQHVYKYGLNISPGGLLLRHWLYVAFKWPDALTPRYVVMLRSLTKKLSDFAFVLNGKVWVDTYRAGVPMWDIGLVFLLSFLPDFPLLTYLFYIDLPNPLSIMEMVYQSIIAKIWHSVPPNFKELHTHLVQFMEQPFPMLVEAPTGTGKSTTMIKYFMDHMSGRFEKFIVVSPRAIIAENTAPYMCNSYGVDACAVTASSPFVVAHKLMYVTPVELLLHHGWATNNSLVIIDECHLNEVLVVSIITWCKRLAIPFIMTTATPSKANIDLADRHINLRMANVWTKTEVHSETYVPDQEQRLISQSEWFADYTRFVMNILQVNPPMTRFLIFVPAVHQCQLLADRIGRRTCILNSSNKLVDEKASVYIATAVADVGLTLPSIDWMISSNVTKTTVPKGESVKVTSVLADTALLRQRAGRVGRTSNGFYSFFMLDPGKGCPAWIETDPPTTLTRVGEQLIRAGVPITQIAIIVPEFLANVFGKDPKDRTHEPLYDSFCENVKNWQGFNDFHQWKSISSYSKAVVSTTHEDSPDVEGVFVADAPEVLYGGGPVAGIDTKPLTLDEWTNFIIYASKEGAERDFVMKATDVSRFIKNHPINGEIFLRKLRNLGGMEAVEPYYWGTTSSGTVDGPYVSALDAEGTKRRWTGDQEDKDYAFFGGIYNLDKKSEPKPKIKKAGPLDGFFGKKTKPKGG</sequence>
<dbReference type="KEGG" id="vg:80537563"/>
<keyword evidence="13" id="KW-0812">Transmembrane</keyword>
<evidence type="ECO:0000259" key="15">
    <source>
        <dbReference type="PROSITE" id="PS51192"/>
    </source>
</evidence>
<evidence type="ECO:0000256" key="2">
    <source>
        <dbReference type="ARBA" id="ARBA00004340"/>
    </source>
</evidence>
<evidence type="ECO:0000313" key="17">
    <source>
        <dbReference type="Proteomes" id="UP000831283"/>
    </source>
</evidence>
<keyword evidence="13" id="KW-0472">Membrane</keyword>
<keyword evidence="8" id="KW-0347">Helicase</keyword>
<dbReference type="GO" id="GO:0016787">
    <property type="term" value="F:hydrolase activity"/>
    <property type="evidence" value="ECO:0007669"/>
    <property type="project" value="UniProtKB-KW"/>
</dbReference>
<dbReference type="PANTHER" id="PTHR18934">
    <property type="entry name" value="ATP-DEPENDENT RNA HELICASE"/>
    <property type="match status" value="1"/>
</dbReference>
<evidence type="ECO:0000256" key="12">
    <source>
        <dbReference type="SAM" id="MobiDB-lite"/>
    </source>
</evidence>
<feature type="transmembrane region" description="Helical" evidence="13">
    <location>
        <begin position="260"/>
        <end position="284"/>
    </location>
</feature>
<keyword evidence="7" id="KW-0378">Hydrolase</keyword>
<dbReference type="InterPro" id="IPR007094">
    <property type="entry name" value="RNA-dir_pol_PSvirus"/>
</dbReference>
<dbReference type="GO" id="GO:0044423">
    <property type="term" value="C:virion component"/>
    <property type="evidence" value="ECO:0007669"/>
    <property type="project" value="UniProtKB-KW"/>
</dbReference>
<dbReference type="Pfam" id="PF00680">
    <property type="entry name" value="RdRP_1"/>
    <property type="match status" value="1"/>
</dbReference>
<feature type="transmembrane region" description="Helical" evidence="13">
    <location>
        <begin position="69"/>
        <end position="102"/>
    </location>
</feature>
<dbReference type="InterPro" id="IPR043128">
    <property type="entry name" value="Rev_trsase/Diguanyl_cyclase"/>
</dbReference>
<evidence type="ECO:0000313" key="16">
    <source>
        <dbReference type="EMBL" id="AQM49938.1"/>
    </source>
</evidence>
<protein>
    <submittedName>
        <fullName evidence="16">Replicase</fullName>
    </submittedName>
</protein>
<evidence type="ECO:0000256" key="6">
    <source>
        <dbReference type="ARBA" id="ARBA00022741"/>
    </source>
</evidence>
<dbReference type="GO" id="GO:0003723">
    <property type="term" value="F:RNA binding"/>
    <property type="evidence" value="ECO:0007669"/>
    <property type="project" value="InterPro"/>
</dbReference>
<dbReference type="SUPFAM" id="SSF56672">
    <property type="entry name" value="DNA/RNA polymerases"/>
    <property type="match status" value="1"/>
</dbReference>
<evidence type="ECO:0000256" key="1">
    <source>
        <dbReference type="ARBA" id="ARBA00004328"/>
    </source>
</evidence>
<keyword evidence="11" id="KW-0693">Viral RNA replication</keyword>
<organism evidence="16 17">
    <name type="scientific">Agaricus bisporus virus 11</name>
    <dbReference type="NCBI Taxonomy" id="1945741"/>
    <lineage>
        <taxon>Viruses</taxon>
        <taxon>Riboviria</taxon>
        <taxon>Orthornavirae</taxon>
        <taxon>Pisuviricota</taxon>
        <taxon>Duplopiviricetes</taxon>
        <taxon>Durnavirales</taxon>
        <taxon>Fusariviridae</taxon>
        <taxon>Alphafusarivirus</taxon>
        <taxon>Alphafusarivirus portobelli</taxon>
    </lineage>
</organism>
<dbReference type="InterPro" id="IPR027417">
    <property type="entry name" value="P-loop_NTPase"/>
</dbReference>
<evidence type="ECO:0000256" key="5">
    <source>
        <dbReference type="ARBA" id="ARBA00022695"/>
    </source>
</evidence>
<comment type="subcellular location">
    <subcellularLocation>
        <location evidence="2">Host cell</location>
    </subcellularLocation>
    <subcellularLocation>
        <location evidence="1">Virion</location>
    </subcellularLocation>
</comment>
<dbReference type="PROSITE" id="PS51192">
    <property type="entry name" value="HELICASE_ATP_BIND_1"/>
    <property type="match status" value="1"/>
</dbReference>
<dbReference type="GeneID" id="80537563"/>
<dbReference type="GO" id="GO:0039694">
    <property type="term" value="P:viral RNA genome replication"/>
    <property type="evidence" value="ECO:0007669"/>
    <property type="project" value="InterPro"/>
</dbReference>
<keyword evidence="6" id="KW-0547">Nucleotide-binding</keyword>
<dbReference type="Pfam" id="PF00270">
    <property type="entry name" value="DEAD"/>
    <property type="match status" value="1"/>
</dbReference>
<dbReference type="GO" id="GO:0004386">
    <property type="term" value="F:helicase activity"/>
    <property type="evidence" value="ECO:0007669"/>
    <property type="project" value="UniProtKB-KW"/>
</dbReference>
<dbReference type="RefSeq" id="YP_010799230.1">
    <property type="nucleotide sequence ID" value="NC_076594.1"/>
</dbReference>
<dbReference type="GO" id="GO:0003968">
    <property type="term" value="F:RNA-directed RNA polymerase activity"/>
    <property type="evidence" value="ECO:0007669"/>
    <property type="project" value="UniProtKB-KW"/>
</dbReference>
<dbReference type="InterPro" id="IPR043502">
    <property type="entry name" value="DNA/RNA_pol_sf"/>
</dbReference>
<keyword evidence="13" id="KW-1133">Transmembrane helix</keyword>
<dbReference type="Proteomes" id="UP000831283">
    <property type="component" value="Segment"/>
</dbReference>
<feature type="domain" description="RdRp catalytic" evidence="14">
    <location>
        <begin position="640"/>
        <end position="770"/>
    </location>
</feature>
<dbReference type="GO" id="GO:0043657">
    <property type="term" value="C:host cell"/>
    <property type="evidence" value="ECO:0007669"/>
    <property type="project" value="UniProtKB-SubCell"/>
</dbReference>
<evidence type="ECO:0000259" key="14">
    <source>
        <dbReference type="PROSITE" id="PS50507"/>
    </source>
</evidence>
<dbReference type="EMBL" id="KY357496">
    <property type="protein sequence ID" value="AQM49938.1"/>
    <property type="molecule type" value="Genomic_RNA"/>
</dbReference>
<dbReference type="GO" id="GO:0005524">
    <property type="term" value="F:ATP binding"/>
    <property type="evidence" value="ECO:0007669"/>
    <property type="project" value="UniProtKB-KW"/>
</dbReference>
<feature type="transmembrane region" description="Helical" evidence="13">
    <location>
        <begin position="114"/>
        <end position="138"/>
    </location>
</feature>
<keyword evidence="3" id="KW-0696">RNA-directed RNA polymerase</keyword>
<proteinExistence type="predicted"/>
<dbReference type="InterPro" id="IPR014001">
    <property type="entry name" value="Helicase_ATP-bd"/>
</dbReference>
<feature type="domain" description="Helicase ATP-binding" evidence="15">
    <location>
        <begin position="1131"/>
        <end position="1281"/>
    </location>
</feature>
<keyword evidence="5" id="KW-0548">Nucleotidyltransferase</keyword>
<feature type="region of interest" description="Disordered" evidence="12">
    <location>
        <begin position="1664"/>
        <end position="1690"/>
    </location>
</feature>
<dbReference type="PROSITE" id="PS50507">
    <property type="entry name" value="RDRP_SSRNA_POS"/>
    <property type="match status" value="1"/>
</dbReference>
<keyword evidence="9" id="KW-0067">ATP-binding</keyword>